<dbReference type="RefSeq" id="XP_028470469.1">
    <property type="nucleotide sequence ID" value="XM_028607239.1"/>
</dbReference>
<gene>
    <name evidence="2" type="ORF">SODALDRAFT_20568</name>
</gene>
<feature type="compositionally biased region" description="Pro residues" evidence="1">
    <location>
        <begin position="1"/>
        <end position="12"/>
    </location>
</feature>
<proteinExistence type="predicted"/>
<evidence type="ECO:0000256" key="1">
    <source>
        <dbReference type="SAM" id="MobiDB-lite"/>
    </source>
</evidence>
<evidence type="ECO:0008006" key="4">
    <source>
        <dbReference type="Google" id="ProtNLM"/>
    </source>
</evidence>
<feature type="region of interest" description="Disordered" evidence="1">
    <location>
        <begin position="1"/>
        <end position="293"/>
    </location>
</feature>
<feature type="region of interest" description="Disordered" evidence="1">
    <location>
        <begin position="662"/>
        <end position="706"/>
    </location>
</feature>
<dbReference type="OrthoDB" id="5329403at2759"/>
<dbReference type="GeneID" id="39575717"/>
<organism evidence="2 3">
    <name type="scientific">Sodiomyces alkalinus (strain CBS 110278 / VKM F-3762 / F11)</name>
    <name type="common">Alkaliphilic filamentous fungus</name>
    <dbReference type="NCBI Taxonomy" id="1314773"/>
    <lineage>
        <taxon>Eukaryota</taxon>
        <taxon>Fungi</taxon>
        <taxon>Dikarya</taxon>
        <taxon>Ascomycota</taxon>
        <taxon>Pezizomycotina</taxon>
        <taxon>Sordariomycetes</taxon>
        <taxon>Hypocreomycetidae</taxon>
        <taxon>Glomerellales</taxon>
        <taxon>Plectosphaerellaceae</taxon>
        <taxon>Sodiomyces</taxon>
    </lineage>
</organism>
<protein>
    <recommendedName>
        <fullName evidence="4">BTB domain-containing protein</fullName>
    </recommendedName>
</protein>
<dbReference type="EMBL" id="ML119051">
    <property type="protein sequence ID" value="ROT42663.1"/>
    <property type="molecule type" value="Genomic_DNA"/>
</dbReference>
<feature type="compositionally biased region" description="Low complexity" evidence="1">
    <location>
        <begin position="162"/>
        <end position="176"/>
    </location>
</feature>
<dbReference type="Proteomes" id="UP000272025">
    <property type="component" value="Unassembled WGS sequence"/>
</dbReference>
<feature type="compositionally biased region" description="Low complexity" evidence="1">
    <location>
        <begin position="238"/>
        <end position="251"/>
    </location>
</feature>
<dbReference type="PANTHER" id="PTHR47369:SF1">
    <property type="entry name" value="BTB_POZ DOMAIN-CONTAINING PROTEIN"/>
    <property type="match status" value="1"/>
</dbReference>
<feature type="region of interest" description="Disordered" evidence="1">
    <location>
        <begin position="823"/>
        <end position="842"/>
    </location>
</feature>
<evidence type="ECO:0000313" key="3">
    <source>
        <dbReference type="Proteomes" id="UP000272025"/>
    </source>
</evidence>
<name>A0A3N2Q7A1_SODAK</name>
<sequence>MPRPNNPAPGPRPGSGAGAPKAKGVPAPNRGVVPVIPLPYMKNRGRGKQPSVSAANGSSLKIQHNAELAEPATPETVSTDVSKDSKGSKEGTVVDEPAAAPAAAVESRSVNHVAETTPAANSPAIPQPTTSVQAPEPVVSQTAEEPDFDQPTASAPAKGSSAATKTTQAGPPTTAAQPPPAIPPSRYTMPPAFQPAPRPLGPLANGDSVRGPRQGVNGLGMHHPHPSNGSLQFGGFGSNSSSPAPPHSAGFGPPPGLPGHPDGRRAFHGHGHGHGHSHSHSHSHSHAHGHAHMYGHSYGHSYGHDPAAPGLGFPPMVPYITEFVPVSTANADGHGRHVPAPAGIEPFVPRGANGYGAGPSTPHSFQDSQSSNQPEEGNLFGHFHAPTNINGVAGNGDDRGQPRQRGVPGYGGPPPPPHQAMMPGHMPPPPMMQPRRDGQDDGLVGFLQTQFQDPALTDCTLELRYADDRAPPVRLSAHRLILARSGALRSLLDAASASNGDSTPSGAANRTIVLQSDDKYLRSDAFWMAVQRLYGFPLLEAPEPAAMGDEGLTMAGTADSRFDFALGYAAAGSVLGWTPVVVRGLDIASRQITLTTLEKALTFALADVPDRASADGHTQFAYGEVVQIMMDGIVSFIINNFPAFFRLDTSVVDPEGFARIPPVPTTAAPSEGRRPRPTHIKFGDINDGPAGQEGGNAAGSTDGASPLTAEQRNINATLSRVLLNLPFAYLKPVLESTGYSVPGWASSEMRHQIMVSVVSEREARRTRALDAVREGQVPRAAQIRRCLERVEPRHGDAWDVLGWQEEVVPYRGDAPSLVRNWVPLSPQGGEGRSGTAPAPAFP</sequence>
<evidence type="ECO:0000313" key="2">
    <source>
        <dbReference type="EMBL" id="ROT42663.1"/>
    </source>
</evidence>
<feature type="compositionally biased region" description="Basic residues" evidence="1">
    <location>
        <begin position="266"/>
        <end position="293"/>
    </location>
</feature>
<feature type="compositionally biased region" description="Low complexity" evidence="1">
    <location>
        <begin position="18"/>
        <end position="28"/>
    </location>
</feature>
<feature type="region of interest" description="Disordered" evidence="1">
    <location>
        <begin position="348"/>
        <end position="438"/>
    </location>
</feature>
<feature type="compositionally biased region" description="Polar residues" evidence="1">
    <location>
        <begin position="361"/>
        <end position="375"/>
    </location>
</feature>
<keyword evidence="3" id="KW-1185">Reference proteome</keyword>
<dbReference type="PANTHER" id="PTHR47369">
    <property type="entry name" value="BTB/POZ DOMAIN-CONTAINING PROTEIN"/>
    <property type="match status" value="1"/>
</dbReference>
<feature type="compositionally biased region" description="Polar residues" evidence="1">
    <location>
        <begin position="127"/>
        <end position="143"/>
    </location>
</feature>
<accession>A0A3N2Q7A1</accession>
<reference evidence="2 3" key="1">
    <citation type="journal article" date="2018" name="Mol. Ecol.">
        <title>The obligate alkalophilic soda-lake fungus Sodiomyces alkalinus has shifted to a protein diet.</title>
        <authorList>
            <person name="Grum-Grzhimaylo A.A."/>
            <person name="Falkoski D.L."/>
            <person name="van den Heuvel J."/>
            <person name="Valero-Jimenez C.A."/>
            <person name="Min B."/>
            <person name="Choi I.G."/>
            <person name="Lipzen A."/>
            <person name="Daum C.G."/>
            <person name="Aanen D.K."/>
            <person name="Tsang A."/>
            <person name="Henrissat B."/>
            <person name="Bilanenko E.N."/>
            <person name="de Vries R.P."/>
            <person name="van Kan J.A.L."/>
            <person name="Grigoriev I.V."/>
            <person name="Debets A.J.M."/>
        </authorList>
    </citation>
    <scope>NUCLEOTIDE SEQUENCE [LARGE SCALE GENOMIC DNA]</scope>
    <source>
        <strain evidence="2 3">F11</strain>
    </source>
</reference>
<dbReference type="AlphaFoldDB" id="A0A3N2Q7A1"/>
<feature type="compositionally biased region" description="Polar residues" evidence="1">
    <location>
        <begin position="50"/>
        <end position="62"/>
    </location>
</feature>